<sequence length="159" mass="17270">MTTTEVRSPAQTVEAFFDAYRRHEVDEMADLCTPNAGFAYIPVEIWGRQRVVRGDGKVATIGKTLWTGLITSFPDLWNTVATVRPSVDGGVVVVEVTIGGTQANAWANISARGGSFAEPHLFVFRMARDVDGSAGLIDGITAYWNNASISRQLGHLEID</sequence>
<dbReference type="EMBL" id="JAGINU010000001">
    <property type="protein sequence ID" value="MBP2365142.1"/>
    <property type="molecule type" value="Genomic_DNA"/>
</dbReference>
<keyword evidence="3" id="KW-1185">Reference proteome</keyword>
<proteinExistence type="predicted"/>
<dbReference type="Proteomes" id="UP001519295">
    <property type="component" value="Unassembled WGS sequence"/>
</dbReference>
<dbReference type="InterPro" id="IPR037401">
    <property type="entry name" value="SnoaL-like"/>
</dbReference>
<evidence type="ECO:0000313" key="3">
    <source>
        <dbReference type="Proteomes" id="UP001519295"/>
    </source>
</evidence>
<comment type="caution">
    <text evidence="2">The sequence shown here is derived from an EMBL/GenBank/DDBJ whole genome shotgun (WGS) entry which is preliminary data.</text>
</comment>
<feature type="domain" description="SnoaL-like" evidence="1">
    <location>
        <begin position="13"/>
        <end position="128"/>
    </location>
</feature>
<evidence type="ECO:0000313" key="2">
    <source>
        <dbReference type="EMBL" id="MBP2365142.1"/>
    </source>
</evidence>
<protein>
    <submittedName>
        <fullName evidence="2">Ketosteroid isomerase-like protein</fullName>
    </submittedName>
</protein>
<organism evidence="2 3">
    <name type="scientific">Pseudonocardia parietis</name>
    <dbReference type="NCBI Taxonomy" id="570936"/>
    <lineage>
        <taxon>Bacteria</taxon>
        <taxon>Bacillati</taxon>
        <taxon>Actinomycetota</taxon>
        <taxon>Actinomycetes</taxon>
        <taxon>Pseudonocardiales</taxon>
        <taxon>Pseudonocardiaceae</taxon>
        <taxon>Pseudonocardia</taxon>
    </lineage>
</organism>
<dbReference type="InterPro" id="IPR032710">
    <property type="entry name" value="NTF2-like_dom_sf"/>
</dbReference>
<accession>A0ABS4VML0</accession>
<name>A0ABS4VML0_9PSEU</name>
<dbReference type="RefSeq" id="WP_210025087.1">
    <property type="nucleotide sequence ID" value="NZ_JAGINU010000001.1"/>
</dbReference>
<gene>
    <name evidence="2" type="ORF">JOF36_000838</name>
</gene>
<dbReference type="Gene3D" id="3.10.450.50">
    <property type="match status" value="1"/>
</dbReference>
<reference evidence="2 3" key="1">
    <citation type="submission" date="2021-03" db="EMBL/GenBank/DDBJ databases">
        <title>Sequencing the genomes of 1000 actinobacteria strains.</title>
        <authorList>
            <person name="Klenk H.-P."/>
        </authorList>
    </citation>
    <scope>NUCLEOTIDE SEQUENCE [LARGE SCALE GENOMIC DNA]</scope>
    <source>
        <strain evidence="2 3">DSM 45256</strain>
    </source>
</reference>
<dbReference type="Pfam" id="PF12680">
    <property type="entry name" value="SnoaL_2"/>
    <property type="match status" value="1"/>
</dbReference>
<evidence type="ECO:0000259" key="1">
    <source>
        <dbReference type="Pfam" id="PF12680"/>
    </source>
</evidence>
<dbReference type="SUPFAM" id="SSF54427">
    <property type="entry name" value="NTF2-like"/>
    <property type="match status" value="1"/>
</dbReference>